<gene>
    <name evidence="1" type="ORF">IE331_14915</name>
</gene>
<organism evidence="1 2">
    <name type="scientific">Nocardioides donggukensis</name>
    <dbReference type="NCBI Taxonomy" id="2774019"/>
    <lineage>
        <taxon>Bacteria</taxon>
        <taxon>Bacillati</taxon>
        <taxon>Actinomycetota</taxon>
        <taxon>Actinomycetes</taxon>
        <taxon>Propionibacteriales</taxon>
        <taxon>Nocardioidaceae</taxon>
        <taxon>Nocardioides</taxon>
    </lineage>
</organism>
<dbReference type="NCBIfam" id="TIGR04088">
    <property type="entry name" value="cognate_SipW"/>
    <property type="match status" value="1"/>
</dbReference>
<dbReference type="AlphaFoldDB" id="A0A927K6S8"/>
<dbReference type="NCBIfam" id="TIGR04089">
    <property type="entry name" value="exp_by_SipW_III"/>
    <property type="match status" value="1"/>
</dbReference>
<reference evidence="1" key="1">
    <citation type="submission" date="2020-09" db="EMBL/GenBank/DDBJ databases">
        <title>Nocardioides sp. strain MJB4 16S ribosomal RNA gene Genome sequencing and assembly.</title>
        <authorList>
            <person name="Kim I."/>
        </authorList>
    </citation>
    <scope>NUCLEOTIDE SEQUENCE</scope>
    <source>
        <strain evidence="1">MJB4</strain>
    </source>
</reference>
<keyword evidence="2" id="KW-1185">Reference proteome</keyword>
<dbReference type="EMBL" id="JACYXZ010000004">
    <property type="protein sequence ID" value="MBD8870918.1"/>
    <property type="molecule type" value="Genomic_DNA"/>
</dbReference>
<protein>
    <submittedName>
        <fullName evidence="1">Alternate-type signal peptide domain-containing protein</fullName>
    </submittedName>
</protein>
<sequence length="181" mass="18149">MRNSTKGAVAAATAGVLLLGGAGSLAYWSDAVTIGGSTISSGQMSLDDTTGDADSCAAADWILDGDEATADAVFGTGSTLVPGDVITKECTFDVNAVGDHLRATLATTGGASTGDLAAKVTTAASFTIGDATITEITEGNDGEELKATITVTFPYGAEDNTSQDLALELSDYTVSLTQVHN</sequence>
<dbReference type="Proteomes" id="UP000616839">
    <property type="component" value="Unassembled WGS sequence"/>
</dbReference>
<dbReference type="InterPro" id="IPR024006">
    <property type="entry name" value="Alt_signal_exp_actinobact"/>
</dbReference>
<proteinExistence type="predicted"/>
<dbReference type="RefSeq" id="WP_192144246.1">
    <property type="nucleotide sequence ID" value="NZ_JACYXZ010000004.1"/>
</dbReference>
<comment type="caution">
    <text evidence="1">The sequence shown here is derived from an EMBL/GenBank/DDBJ whole genome shotgun (WGS) entry which is preliminary data.</text>
</comment>
<dbReference type="InterPro" id="IPR023833">
    <property type="entry name" value="Signal_pept_SipW-depend-type"/>
</dbReference>
<evidence type="ECO:0000313" key="1">
    <source>
        <dbReference type="EMBL" id="MBD8870918.1"/>
    </source>
</evidence>
<evidence type="ECO:0000313" key="2">
    <source>
        <dbReference type="Proteomes" id="UP000616839"/>
    </source>
</evidence>
<name>A0A927K6S8_9ACTN</name>
<accession>A0A927K6S8</accession>